<sequence>MNSRVPGDTVADMAVDTTVPLTGRGRGAPTAARLLRPRSYEEAAEAVRDCGHRGAIARGRGRAPGEAARNAGGDVLDMSALDRVHAIDAAGGTVLCDAGITLRRLAELLLPLGWFVPVPPGAERITVGGAVGADLHGPNHHRAGSFARHLLSFELLTADGSVHVVDRGTPLFDATTGGLGLTGVVLTATLQLQPVATSLLLTGSDRAGDLDELMARLCDADLRHTYATARVDLLARGAATGRGTVLHADHAPPEALPARLARRPLATRPHLPGTPQLPQRLVPPMAADRPLGRRALGLLNDLRHRSAPRSRAGTLRGLAAALPALDGGHALGRGGGTVAYRCAVGHGGEDVLRHVVRRVAEQGCAARPGLLKRFGEGSPGWLSFPARGWGLSLELPAGAAGLGVLLDELDEEVAAAGGRVCLARDRRLRPELLPSMYPLLDDFRELRAAVDPDAVFTSDLARRLGL</sequence>
<accession>A0A380PB09</accession>
<organism evidence="2 3">
    <name type="scientific">Streptomyces griseus</name>
    <dbReference type="NCBI Taxonomy" id="1911"/>
    <lineage>
        <taxon>Bacteria</taxon>
        <taxon>Bacillati</taxon>
        <taxon>Actinomycetota</taxon>
        <taxon>Actinomycetes</taxon>
        <taxon>Kitasatosporales</taxon>
        <taxon>Streptomycetaceae</taxon>
        <taxon>Streptomyces</taxon>
    </lineage>
</organism>
<dbReference type="InterPro" id="IPR010031">
    <property type="entry name" value="FAD_lactone_oxidase-like"/>
</dbReference>
<dbReference type="InterPro" id="IPR016166">
    <property type="entry name" value="FAD-bd_PCMH"/>
</dbReference>
<name>A0A380PB09_STRGR</name>
<dbReference type="EC" id="1.-.-.-" evidence="2"/>
<proteinExistence type="predicted"/>
<dbReference type="PANTHER" id="PTHR43762:SF1">
    <property type="entry name" value="D-ARABINONO-1,4-LACTONE OXIDASE"/>
    <property type="match status" value="1"/>
</dbReference>
<dbReference type="Gene3D" id="3.30.465.10">
    <property type="match status" value="1"/>
</dbReference>
<dbReference type="SUPFAM" id="SSF56176">
    <property type="entry name" value="FAD-binding/transporter-associated domain-like"/>
    <property type="match status" value="1"/>
</dbReference>
<protein>
    <submittedName>
        <fullName evidence="2">Oxidoreductase</fullName>
        <ecNumber evidence="2">1.-.-.-</ecNumber>
    </submittedName>
</protein>
<dbReference type="GO" id="GO:0071949">
    <property type="term" value="F:FAD binding"/>
    <property type="evidence" value="ECO:0007669"/>
    <property type="project" value="InterPro"/>
</dbReference>
<dbReference type="AlphaFoldDB" id="A0A380PB09"/>
<evidence type="ECO:0000259" key="1">
    <source>
        <dbReference type="PROSITE" id="PS51387"/>
    </source>
</evidence>
<dbReference type="GO" id="GO:0080049">
    <property type="term" value="F:L-gulono-1,4-lactone dehydrogenase activity"/>
    <property type="evidence" value="ECO:0007669"/>
    <property type="project" value="TreeGrafter"/>
</dbReference>
<dbReference type="InterPro" id="IPR016171">
    <property type="entry name" value="Vanillyl_alc_oxidase_C-sub2"/>
</dbReference>
<dbReference type="PROSITE" id="PS51387">
    <property type="entry name" value="FAD_PCMH"/>
    <property type="match status" value="1"/>
</dbReference>
<dbReference type="InterPro" id="IPR006094">
    <property type="entry name" value="Oxid_FAD_bind_N"/>
</dbReference>
<dbReference type="PANTHER" id="PTHR43762">
    <property type="entry name" value="L-GULONOLACTONE OXIDASE"/>
    <property type="match status" value="1"/>
</dbReference>
<feature type="domain" description="FAD-binding PCMH-type" evidence="1">
    <location>
        <begin position="27"/>
        <end position="195"/>
    </location>
</feature>
<dbReference type="EMBL" id="UHID01000009">
    <property type="protein sequence ID" value="SUP62275.1"/>
    <property type="molecule type" value="Genomic_DNA"/>
</dbReference>
<evidence type="ECO:0000313" key="2">
    <source>
        <dbReference type="EMBL" id="SUP62275.1"/>
    </source>
</evidence>
<keyword evidence="2" id="KW-0560">Oxidoreductase</keyword>
<dbReference type="Pfam" id="PF01565">
    <property type="entry name" value="FAD_binding_4"/>
    <property type="match status" value="1"/>
</dbReference>
<dbReference type="Gene3D" id="1.10.45.10">
    <property type="entry name" value="Vanillyl-alcohol Oxidase, Chain A, domain 4"/>
    <property type="match status" value="1"/>
</dbReference>
<evidence type="ECO:0000313" key="3">
    <source>
        <dbReference type="Proteomes" id="UP000254150"/>
    </source>
</evidence>
<gene>
    <name evidence="2" type="primary">dprE1</name>
    <name evidence="2" type="ORF">NCTC7807_05440</name>
</gene>
<dbReference type="InterPro" id="IPR016169">
    <property type="entry name" value="FAD-bd_PCMH_sub2"/>
</dbReference>
<dbReference type="Proteomes" id="UP000254150">
    <property type="component" value="Unassembled WGS sequence"/>
</dbReference>
<dbReference type="InterPro" id="IPR036318">
    <property type="entry name" value="FAD-bd_PCMH-like_sf"/>
</dbReference>
<dbReference type="GO" id="GO:0016899">
    <property type="term" value="F:oxidoreductase activity, acting on the CH-OH group of donors, oxygen as acceptor"/>
    <property type="evidence" value="ECO:0007669"/>
    <property type="project" value="InterPro"/>
</dbReference>
<reference evidence="2 3" key="1">
    <citation type="submission" date="2018-06" db="EMBL/GenBank/DDBJ databases">
        <authorList>
            <consortium name="Pathogen Informatics"/>
            <person name="Doyle S."/>
        </authorList>
    </citation>
    <scope>NUCLEOTIDE SEQUENCE [LARGE SCALE GENOMIC DNA]</scope>
    <source>
        <strain evidence="2 3">NCTC7807</strain>
    </source>
</reference>